<feature type="signal peptide" evidence="3">
    <location>
        <begin position="1"/>
        <end position="17"/>
    </location>
</feature>
<protein>
    <recommendedName>
        <fullName evidence="6">Transmembrane protein</fullName>
    </recommendedName>
</protein>
<evidence type="ECO:0000256" key="1">
    <source>
        <dbReference type="SAM" id="MobiDB-lite"/>
    </source>
</evidence>
<keyword evidence="2" id="KW-0472">Membrane</keyword>
<name>A0A8H4QPW0_9AGAR</name>
<comment type="caution">
    <text evidence="4">The sequence shown here is derived from an EMBL/GenBank/DDBJ whole genome shotgun (WGS) entry which is preliminary data.</text>
</comment>
<feature type="compositionally biased region" description="Polar residues" evidence="1">
    <location>
        <begin position="328"/>
        <end position="368"/>
    </location>
</feature>
<gene>
    <name evidence="4" type="ORF">D9613_003519</name>
</gene>
<evidence type="ECO:0000313" key="5">
    <source>
        <dbReference type="Proteomes" id="UP000521872"/>
    </source>
</evidence>
<feature type="region of interest" description="Disordered" evidence="1">
    <location>
        <begin position="238"/>
        <end position="281"/>
    </location>
</feature>
<proteinExistence type="predicted"/>
<feature type="compositionally biased region" description="Polar residues" evidence="1">
    <location>
        <begin position="384"/>
        <end position="400"/>
    </location>
</feature>
<dbReference type="Pfam" id="PF03229">
    <property type="entry name" value="Alpha_GJ"/>
    <property type="match status" value="1"/>
</dbReference>
<dbReference type="CDD" id="cd12087">
    <property type="entry name" value="TM_EGFR-like"/>
    <property type="match status" value="1"/>
</dbReference>
<dbReference type="Proteomes" id="UP000521872">
    <property type="component" value="Unassembled WGS sequence"/>
</dbReference>
<evidence type="ECO:0000313" key="4">
    <source>
        <dbReference type="EMBL" id="KAF4614956.1"/>
    </source>
</evidence>
<dbReference type="AlphaFoldDB" id="A0A8H4QPW0"/>
<organism evidence="4 5">
    <name type="scientific">Agrocybe pediades</name>
    <dbReference type="NCBI Taxonomy" id="84607"/>
    <lineage>
        <taxon>Eukaryota</taxon>
        <taxon>Fungi</taxon>
        <taxon>Dikarya</taxon>
        <taxon>Basidiomycota</taxon>
        <taxon>Agaricomycotina</taxon>
        <taxon>Agaricomycetes</taxon>
        <taxon>Agaricomycetidae</taxon>
        <taxon>Agaricales</taxon>
        <taxon>Agaricineae</taxon>
        <taxon>Strophariaceae</taxon>
        <taxon>Agrocybe</taxon>
    </lineage>
</organism>
<evidence type="ECO:0000256" key="2">
    <source>
        <dbReference type="SAM" id="Phobius"/>
    </source>
</evidence>
<keyword evidence="3" id="KW-0732">Signal</keyword>
<feature type="compositionally biased region" description="Low complexity" evidence="1">
    <location>
        <begin position="369"/>
        <end position="383"/>
    </location>
</feature>
<sequence length="438" mass="47215">MIASSLLLQVPWPTVLCSHTVSNESETELIFNLNPAADITGDDSVNVDLSDEDHLETLAVSSTQDVIASPFDISELDFAARTFLFFNSKMSTEVGLRNLSYDDRDPLLKYQGSWFLNQGIYNASSVHLMGTLSVTNDSSANVTFTFPEAAVAFYYYGIERSLGANYSICVDCDPNNRIFVNIDGVNRTDDGRNPPVVLFSTTFPTPGVHEIILRNEQDSRFNGNSQMTIDKFDLEIVDPDAVPPTQSPSSQSTVLSSSSTSTTATTPSTSSSPAVSTPASKPSAPIGIIVGAVLGGLAAAVLCIVIVLLWMRMRQRRAASSRSRDYQENQTNFEQYPTPRGTSRAPSEKPSTSQGGAQSQLSTTWTHPSSSSSGKFSSTASSSRTPITHPSAIQTQATPSSRRRAEDAGPVPLQVHEEESDDILPPDYGDVFSSGRSV</sequence>
<feature type="region of interest" description="Disordered" evidence="1">
    <location>
        <begin position="319"/>
        <end position="438"/>
    </location>
</feature>
<dbReference type="EMBL" id="JAACJL010000044">
    <property type="protein sequence ID" value="KAF4614956.1"/>
    <property type="molecule type" value="Genomic_DNA"/>
</dbReference>
<dbReference type="InterPro" id="IPR004913">
    <property type="entry name" value="Herpes_gJ"/>
</dbReference>
<accession>A0A8H4QPW0</accession>
<feature type="transmembrane region" description="Helical" evidence="2">
    <location>
        <begin position="286"/>
        <end position="311"/>
    </location>
</feature>
<feature type="chain" id="PRO_5034501822" description="Transmembrane protein" evidence="3">
    <location>
        <begin position="18"/>
        <end position="438"/>
    </location>
</feature>
<evidence type="ECO:0008006" key="6">
    <source>
        <dbReference type="Google" id="ProtNLM"/>
    </source>
</evidence>
<reference evidence="4 5" key="1">
    <citation type="submission" date="2019-12" db="EMBL/GenBank/DDBJ databases">
        <authorList>
            <person name="Floudas D."/>
            <person name="Bentzer J."/>
            <person name="Ahren D."/>
            <person name="Johansson T."/>
            <person name="Persson P."/>
            <person name="Tunlid A."/>
        </authorList>
    </citation>
    <scope>NUCLEOTIDE SEQUENCE [LARGE SCALE GENOMIC DNA]</scope>
    <source>
        <strain evidence="4 5">CBS 102.39</strain>
    </source>
</reference>
<keyword evidence="2" id="KW-0812">Transmembrane</keyword>
<feature type="compositionally biased region" description="Low complexity" evidence="1">
    <location>
        <begin position="247"/>
        <end position="281"/>
    </location>
</feature>
<keyword evidence="2" id="KW-1133">Transmembrane helix</keyword>
<evidence type="ECO:0000256" key="3">
    <source>
        <dbReference type="SAM" id="SignalP"/>
    </source>
</evidence>
<keyword evidence="5" id="KW-1185">Reference proteome</keyword>